<evidence type="ECO:0000256" key="2">
    <source>
        <dbReference type="ARBA" id="ARBA00005542"/>
    </source>
</evidence>
<gene>
    <name evidence="11" type="ORF">Cfor_10368</name>
</gene>
<dbReference type="PROSITE" id="PS00022">
    <property type="entry name" value="EGF_1"/>
    <property type="match status" value="1"/>
</dbReference>
<dbReference type="PANTHER" id="PTHR14319">
    <property type="entry name" value="FIVE-SPAN TRANSMEMBRANE PROTEIN M83"/>
    <property type="match status" value="1"/>
</dbReference>
<dbReference type="InterPro" id="IPR000742">
    <property type="entry name" value="EGF"/>
</dbReference>
<dbReference type="PROSITE" id="PS50026">
    <property type="entry name" value="EGF_3"/>
    <property type="match status" value="1"/>
</dbReference>
<keyword evidence="7" id="KW-1015">Disulfide bond</keyword>
<feature type="transmembrane region" description="Helical" evidence="8">
    <location>
        <begin position="541"/>
        <end position="560"/>
    </location>
</feature>
<dbReference type="EMBL" id="BLKM01012987">
    <property type="protein sequence ID" value="GFG38345.1"/>
    <property type="molecule type" value="Genomic_DNA"/>
</dbReference>
<protein>
    <recommendedName>
        <fullName evidence="10">EGF-like domain-containing protein</fullName>
    </recommendedName>
</protein>
<evidence type="ECO:0000259" key="10">
    <source>
        <dbReference type="PROSITE" id="PS50026"/>
    </source>
</evidence>
<evidence type="ECO:0000256" key="3">
    <source>
        <dbReference type="ARBA" id="ARBA00022475"/>
    </source>
</evidence>
<dbReference type="Pfam" id="PF12036">
    <property type="entry name" value="DUF3522"/>
    <property type="match status" value="1"/>
</dbReference>
<reference evidence="12" key="1">
    <citation type="submission" date="2020-01" db="EMBL/GenBank/DDBJ databases">
        <title>Draft genome sequence of the Termite Coptotermes fromosanus.</title>
        <authorList>
            <person name="Itakura S."/>
            <person name="Yosikawa Y."/>
            <person name="Umezawa K."/>
        </authorList>
    </citation>
    <scope>NUCLEOTIDE SEQUENCE [LARGE SCALE GENOMIC DNA]</scope>
</reference>
<feature type="signal peptide" evidence="9">
    <location>
        <begin position="1"/>
        <end position="18"/>
    </location>
</feature>
<evidence type="ECO:0000256" key="8">
    <source>
        <dbReference type="SAM" id="Phobius"/>
    </source>
</evidence>
<evidence type="ECO:0000256" key="9">
    <source>
        <dbReference type="SAM" id="SignalP"/>
    </source>
</evidence>
<evidence type="ECO:0000256" key="1">
    <source>
        <dbReference type="ARBA" id="ARBA00004651"/>
    </source>
</evidence>
<keyword evidence="3" id="KW-1003">Cell membrane</keyword>
<keyword evidence="4 8" id="KW-0812">Transmembrane</keyword>
<feature type="disulfide bond" evidence="7">
    <location>
        <begin position="520"/>
        <end position="529"/>
    </location>
</feature>
<dbReference type="InterPro" id="IPR021910">
    <property type="entry name" value="NGX6/PGAP6/MYMK"/>
</dbReference>
<keyword evidence="6 8" id="KW-0472">Membrane</keyword>
<evidence type="ECO:0000256" key="5">
    <source>
        <dbReference type="ARBA" id="ARBA00022989"/>
    </source>
</evidence>
<feature type="chain" id="PRO_5026903121" description="EGF-like domain-containing protein" evidence="9">
    <location>
        <begin position="19"/>
        <end position="777"/>
    </location>
</feature>
<evidence type="ECO:0000313" key="12">
    <source>
        <dbReference type="Proteomes" id="UP000502823"/>
    </source>
</evidence>
<keyword evidence="5 8" id="KW-1133">Transmembrane helix</keyword>
<feature type="transmembrane region" description="Helical" evidence="8">
    <location>
        <begin position="690"/>
        <end position="709"/>
    </location>
</feature>
<dbReference type="OrthoDB" id="69646at2759"/>
<accession>A0A6L2Q6C8</accession>
<evidence type="ECO:0000313" key="11">
    <source>
        <dbReference type="EMBL" id="GFG38345.1"/>
    </source>
</evidence>
<dbReference type="FunCoup" id="A0A6L2Q6C8">
    <property type="interactions" value="127"/>
</dbReference>
<feature type="transmembrane region" description="Helical" evidence="8">
    <location>
        <begin position="652"/>
        <end position="669"/>
    </location>
</feature>
<keyword evidence="12" id="KW-1185">Reference proteome</keyword>
<evidence type="ECO:0000256" key="4">
    <source>
        <dbReference type="ARBA" id="ARBA00022692"/>
    </source>
</evidence>
<dbReference type="PANTHER" id="PTHR14319:SF3">
    <property type="entry name" value="TRANSMEMBRANE PROTEIN-LIKE PROTEIN"/>
    <property type="match status" value="1"/>
</dbReference>
<proteinExistence type="inferred from homology"/>
<sequence length="777" mass="87301">MDAASLLLLLGAICVAHGHLSKVWKLSPRELIDYRAYRDVTVLHFRIPEQTFTASFNFTASEKLMSSQLFSGCDPRRVSLFLKYGSLPVINPDGAKFPDNFSISNRVSMYNAEFQSNNTPVILNVTSPDPGDWFAVAFLSYTDPNNDQILQQGLSPNCVAMMESSMSVLIAKDATVVIPGAEISGQIDANTQSDNFKFYVPSGTWMVRLNFSSDHCDTASCLRMSYAPRAIPDPGVSNGNCESSIACEKDFIPAVDSWYYVTVSASHNHSHSPIRFTLEVSFLAHNSTEEWTLKNTTTMLPHLKPQEISEDVALLIEDLQNFWSLVPLARQSFSAFFTFNYHSEQTEENKSFFSINVSAHELTMMQFEVNHISDIGGTLTFEMKLEEDSNLKNVTANLYNVSVVACLSYQARAVPLYPQDTCVNYTGDFSKTKIQVNSSSETNRIGSIHVPFPEPGLWFITLKSFCFNNDSLPTNCTPDQGTLNVSLIIESNMCTADNCGRFGDCYSYMSGGFIFSTCVCKHGYTGWGCSDDSKVTSMVELLTAALLLTISNMFFIPAIVMALRRKYYTEAFVYTCTMFFSTFYHACDAGEDIYSYCLMRLNVLQFCDFYSAILSLWVTLIAMSDLRSVLKSIAHVAGAIGIALGTEYNRTSLWVLVVPAMVGVAVMTQSWMWRCKSQRSCYPSQKYWKFYFPPGVLLVTVGLVCYSFLQTKQNYKYVHSAWHIIMALAIIFLLPSKQEERSARAKSDESVCLPPLTCTSPSWKDNKFLKFVCWWER</sequence>
<keyword evidence="9" id="KW-0732">Signal</keyword>
<feature type="transmembrane region" description="Helical" evidence="8">
    <location>
        <begin position="598"/>
        <end position="622"/>
    </location>
</feature>
<comment type="subcellular location">
    <subcellularLocation>
        <location evidence="1">Cell membrane</location>
        <topology evidence="1">Multi-pass membrane protein</topology>
    </subcellularLocation>
</comment>
<organism evidence="11 12">
    <name type="scientific">Coptotermes formosanus</name>
    <name type="common">Formosan subterranean termite</name>
    <dbReference type="NCBI Taxonomy" id="36987"/>
    <lineage>
        <taxon>Eukaryota</taxon>
        <taxon>Metazoa</taxon>
        <taxon>Ecdysozoa</taxon>
        <taxon>Arthropoda</taxon>
        <taxon>Hexapoda</taxon>
        <taxon>Insecta</taxon>
        <taxon>Pterygota</taxon>
        <taxon>Neoptera</taxon>
        <taxon>Polyneoptera</taxon>
        <taxon>Dictyoptera</taxon>
        <taxon>Blattodea</taxon>
        <taxon>Blattoidea</taxon>
        <taxon>Termitoidae</taxon>
        <taxon>Rhinotermitidae</taxon>
        <taxon>Coptotermes</taxon>
    </lineage>
</organism>
<dbReference type="GO" id="GO:0005886">
    <property type="term" value="C:plasma membrane"/>
    <property type="evidence" value="ECO:0007669"/>
    <property type="project" value="UniProtKB-SubCell"/>
</dbReference>
<feature type="domain" description="EGF-like" evidence="10">
    <location>
        <begin position="490"/>
        <end position="530"/>
    </location>
</feature>
<evidence type="ECO:0000256" key="6">
    <source>
        <dbReference type="ARBA" id="ARBA00023136"/>
    </source>
</evidence>
<name>A0A6L2Q6C8_COPFO</name>
<comment type="caution">
    <text evidence="11">The sequence shown here is derived from an EMBL/GenBank/DDBJ whole genome shotgun (WGS) entry which is preliminary data.</text>
</comment>
<dbReference type="Proteomes" id="UP000502823">
    <property type="component" value="Unassembled WGS sequence"/>
</dbReference>
<dbReference type="InParanoid" id="A0A6L2Q6C8"/>
<dbReference type="PROSITE" id="PS01186">
    <property type="entry name" value="EGF_2"/>
    <property type="match status" value="1"/>
</dbReference>
<dbReference type="AlphaFoldDB" id="A0A6L2Q6C8"/>
<keyword evidence="7" id="KW-0245">EGF-like domain</keyword>
<comment type="caution">
    <text evidence="7">Lacks conserved residue(s) required for the propagation of feature annotation.</text>
</comment>
<feature type="transmembrane region" description="Helical" evidence="8">
    <location>
        <begin position="715"/>
        <end position="734"/>
    </location>
</feature>
<evidence type="ECO:0000256" key="7">
    <source>
        <dbReference type="PROSITE-ProRule" id="PRU00076"/>
    </source>
</evidence>
<comment type="similarity">
    <text evidence="2">Belongs to the TMEM8 family.</text>
</comment>